<dbReference type="InterPro" id="IPR013057">
    <property type="entry name" value="AA_transpt_TM"/>
</dbReference>
<feature type="transmembrane region" description="Helical" evidence="5">
    <location>
        <begin position="200"/>
        <end position="221"/>
    </location>
</feature>
<dbReference type="PANTHER" id="PTHR22950:SF349">
    <property type="entry name" value="AMINO ACID TRANSPORTER TRANSMEMBRANE DOMAIN-CONTAINING PROTEIN"/>
    <property type="match status" value="1"/>
</dbReference>
<dbReference type="Pfam" id="PF01490">
    <property type="entry name" value="Aa_trans"/>
    <property type="match status" value="1"/>
</dbReference>
<feature type="transmembrane region" description="Helical" evidence="5">
    <location>
        <begin position="166"/>
        <end position="188"/>
    </location>
</feature>
<gene>
    <name evidence="7" type="ORF">APLA_LOCUS16725</name>
</gene>
<evidence type="ECO:0000313" key="7">
    <source>
        <dbReference type="EMBL" id="CAB3258864.1"/>
    </source>
</evidence>
<evidence type="ECO:0000313" key="8">
    <source>
        <dbReference type="Proteomes" id="UP000494106"/>
    </source>
</evidence>
<dbReference type="EMBL" id="CADEBC010000602">
    <property type="protein sequence ID" value="CAB3258864.1"/>
    <property type="molecule type" value="Genomic_DNA"/>
</dbReference>
<feature type="domain" description="Amino acid transporter transmembrane" evidence="6">
    <location>
        <begin position="71"/>
        <end position="472"/>
    </location>
</feature>
<name>A0A8S1BAL7_ARCPL</name>
<dbReference type="PANTHER" id="PTHR22950">
    <property type="entry name" value="AMINO ACID TRANSPORTER"/>
    <property type="match status" value="1"/>
</dbReference>
<organism evidence="7 8">
    <name type="scientific">Arctia plantaginis</name>
    <name type="common">Wood tiger moth</name>
    <name type="synonym">Phalaena plantaginis</name>
    <dbReference type="NCBI Taxonomy" id="874455"/>
    <lineage>
        <taxon>Eukaryota</taxon>
        <taxon>Metazoa</taxon>
        <taxon>Ecdysozoa</taxon>
        <taxon>Arthropoda</taxon>
        <taxon>Hexapoda</taxon>
        <taxon>Insecta</taxon>
        <taxon>Pterygota</taxon>
        <taxon>Neoptera</taxon>
        <taxon>Endopterygota</taxon>
        <taxon>Lepidoptera</taxon>
        <taxon>Glossata</taxon>
        <taxon>Ditrysia</taxon>
        <taxon>Noctuoidea</taxon>
        <taxon>Erebidae</taxon>
        <taxon>Arctiinae</taxon>
        <taxon>Arctia</taxon>
    </lineage>
</organism>
<feature type="transmembrane region" description="Helical" evidence="5">
    <location>
        <begin position="302"/>
        <end position="324"/>
    </location>
</feature>
<dbReference type="GO" id="GO:0015179">
    <property type="term" value="F:L-amino acid transmembrane transporter activity"/>
    <property type="evidence" value="ECO:0007669"/>
    <property type="project" value="TreeGrafter"/>
</dbReference>
<protein>
    <recommendedName>
        <fullName evidence="6">Amino acid transporter transmembrane domain-containing protein</fullName>
    </recommendedName>
</protein>
<dbReference type="Proteomes" id="UP000494106">
    <property type="component" value="Unassembled WGS sequence"/>
</dbReference>
<feature type="transmembrane region" description="Helical" evidence="5">
    <location>
        <begin position="270"/>
        <end position="290"/>
    </location>
</feature>
<evidence type="ECO:0000256" key="5">
    <source>
        <dbReference type="SAM" id="Phobius"/>
    </source>
</evidence>
<keyword evidence="2 5" id="KW-0812">Transmembrane</keyword>
<proteinExistence type="predicted"/>
<feature type="transmembrane region" description="Helical" evidence="5">
    <location>
        <begin position="344"/>
        <end position="369"/>
    </location>
</feature>
<dbReference type="OrthoDB" id="1684102at2759"/>
<accession>A0A8S1BAL7</accession>
<dbReference type="AlphaFoldDB" id="A0A8S1BAL7"/>
<feature type="transmembrane region" description="Helical" evidence="5">
    <location>
        <begin position="102"/>
        <end position="124"/>
    </location>
</feature>
<evidence type="ECO:0000256" key="4">
    <source>
        <dbReference type="ARBA" id="ARBA00023136"/>
    </source>
</evidence>
<feature type="transmembrane region" description="Helical" evidence="5">
    <location>
        <begin position="454"/>
        <end position="479"/>
    </location>
</feature>
<dbReference type="GO" id="GO:0005774">
    <property type="term" value="C:vacuolar membrane"/>
    <property type="evidence" value="ECO:0007669"/>
    <property type="project" value="TreeGrafter"/>
</dbReference>
<reference evidence="7 8" key="1">
    <citation type="submission" date="2020-04" db="EMBL/GenBank/DDBJ databases">
        <authorList>
            <person name="Wallbank WR R."/>
            <person name="Pardo Diaz C."/>
            <person name="Kozak K."/>
            <person name="Martin S."/>
            <person name="Jiggins C."/>
            <person name="Moest M."/>
            <person name="Warren A I."/>
            <person name="Byers J.R.P. K."/>
            <person name="Montejo-Kovacevich G."/>
            <person name="Yen C E."/>
        </authorList>
    </citation>
    <scope>NUCLEOTIDE SEQUENCE [LARGE SCALE GENOMIC DNA]</scope>
</reference>
<feature type="transmembrane region" description="Helical" evidence="5">
    <location>
        <begin position="390"/>
        <end position="407"/>
    </location>
</feature>
<feature type="transmembrane region" description="Helical" evidence="5">
    <location>
        <begin position="233"/>
        <end position="250"/>
    </location>
</feature>
<feature type="transmembrane region" description="Helical" evidence="5">
    <location>
        <begin position="413"/>
        <end position="433"/>
    </location>
</feature>
<keyword evidence="3 5" id="KW-1133">Transmembrane helix</keyword>
<evidence type="ECO:0000256" key="3">
    <source>
        <dbReference type="ARBA" id="ARBA00022989"/>
    </source>
</evidence>
<evidence type="ECO:0000256" key="1">
    <source>
        <dbReference type="ARBA" id="ARBA00004141"/>
    </source>
</evidence>
<comment type="subcellular location">
    <subcellularLocation>
        <location evidence="1">Membrane</location>
        <topology evidence="1">Multi-pass membrane protein</topology>
    </subcellularLocation>
</comment>
<keyword evidence="8" id="KW-1185">Reference proteome</keyword>
<keyword evidence="4 5" id="KW-0472">Membrane</keyword>
<evidence type="ECO:0000259" key="6">
    <source>
        <dbReference type="Pfam" id="PF01490"/>
    </source>
</evidence>
<evidence type="ECO:0000256" key="2">
    <source>
        <dbReference type="ARBA" id="ARBA00022692"/>
    </source>
</evidence>
<sequence length="481" mass="53088">MQNHNAVQVSYIGGNTNLGFTPDENPLPVKKGTFTIWEKPETNIPESKKEKEIDCEKDNEFIDGHHHVTHPTSYADTMLHLFRGNIGSGLLAMGDAFRNGGIIFAPIMTAILGVLCVHAQHLLLNCSEDMQIQTKSTKPPGFAQTVYLVFAHGPPSVRKVAKFMKITVDSFLCITQLGFCCIYIVFIAENLKSICDAYGIKIELSVHMIFVMIPVLLSCMVRNLKYLTPFSTIANIFMACGLAAVLYKATQDLPSVSSRNYIADWHQLPLYFGTAVYSFEGIGLVLPLKNEMRNPALFQKPLGVLNVGMVVVGSIFITVGFLGYLKWGEEVAGSLTLNLDSTEVLSKVVQSLILLAILCTYPLQFYVPVASTWPSIRKRWVTKSPIVMELLYRAFLALITFILAETIPKLGLFISLVGAVSSTALALFFPPLIELVCKGAKPDKIHPFVWMKNLVIMGLGLFVFITGTYQSIAALITAFTT</sequence>
<comment type="caution">
    <text evidence="7">The sequence shown here is derived from an EMBL/GenBank/DDBJ whole genome shotgun (WGS) entry which is preliminary data.</text>
</comment>